<name>A0ABV0VYZ0_9TELE</name>
<accession>A0ABV0VYZ0</accession>
<evidence type="ECO:0000313" key="2">
    <source>
        <dbReference type="EMBL" id="MEQ2262472.1"/>
    </source>
</evidence>
<sequence length="99" mass="11446">MFDHNALLHVWIKPNSAYWQQHLPPTVKHSSGGWIIWGYLAATITDSTMTFIIPKYPMVKCKTICPTADIWPKLGHQQYHNPMMSFCSPLNKFRTLQTS</sequence>
<keyword evidence="1" id="KW-0472">Membrane</keyword>
<keyword evidence="1" id="KW-1133">Transmembrane helix</keyword>
<protein>
    <submittedName>
        <fullName evidence="2">Uncharacterized protein</fullName>
    </submittedName>
</protein>
<evidence type="ECO:0000313" key="3">
    <source>
        <dbReference type="Proteomes" id="UP001444071"/>
    </source>
</evidence>
<keyword evidence="3" id="KW-1185">Reference proteome</keyword>
<evidence type="ECO:0000256" key="1">
    <source>
        <dbReference type="SAM" id="Phobius"/>
    </source>
</evidence>
<dbReference type="Proteomes" id="UP001444071">
    <property type="component" value="Unassembled WGS sequence"/>
</dbReference>
<keyword evidence="1" id="KW-0812">Transmembrane</keyword>
<comment type="caution">
    <text evidence="2">The sequence shown here is derived from an EMBL/GenBank/DDBJ whole genome shotgun (WGS) entry which is preliminary data.</text>
</comment>
<organism evidence="2 3">
    <name type="scientific">Xenotaenia resolanae</name>
    <dbReference type="NCBI Taxonomy" id="208358"/>
    <lineage>
        <taxon>Eukaryota</taxon>
        <taxon>Metazoa</taxon>
        <taxon>Chordata</taxon>
        <taxon>Craniata</taxon>
        <taxon>Vertebrata</taxon>
        <taxon>Euteleostomi</taxon>
        <taxon>Actinopterygii</taxon>
        <taxon>Neopterygii</taxon>
        <taxon>Teleostei</taxon>
        <taxon>Neoteleostei</taxon>
        <taxon>Acanthomorphata</taxon>
        <taxon>Ovalentaria</taxon>
        <taxon>Atherinomorphae</taxon>
        <taxon>Cyprinodontiformes</taxon>
        <taxon>Goodeidae</taxon>
        <taxon>Xenotaenia</taxon>
    </lineage>
</organism>
<dbReference type="EMBL" id="JAHRIM010020421">
    <property type="protein sequence ID" value="MEQ2262472.1"/>
    <property type="molecule type" value="Genomic_DNA"/>
</dbReference>
<feature type="transmembrane region" description="Helical" evidence="1">
    <location>
        <begin position="34"/>
        <end position="53"/>
    </location>
</feature>
<proteinExistence type="predicted"/>
<gene>
    <name evidence="2" type="ORF">XENORESO_012843</name>
</gene>
<reference evidence="2 3" key="1">
    <citation type="submission" date="2021-06" db="EMBL/GenBank/DDBJ databases">
        <authorList>
            <person name="Palmer J.M."/>
        </authorList>
    </citation>
    <scope>NUCLEOTIDE SEQUENCE [LARGE SCALE GENOMIC DNA]</scope>
    <source>
        <strain evidence="2 3">XR_2019</strain>
        <tissue evidence="2">Muscle</tissue>
    </source>
</reference>